<sequence length="158" mass="17608">MGSPSDTTHVVPTHQRITSSKQWVLDHRREPTGRHAGGGSRAAGTPAAPAADRETKRRLKELETARLQLEYDSVKQENDKLKKVIVRLKQEIQVYSGLLASEQPQRQQPLDELLISKSKRRKKSLEPGPGQDPEAAVTSDDILLMNTLTDVLAQMQQP</sequence>
<proteinExistence type="predicted"/>
<evidence type="ECO:0000313" key="4">
    <source>
        <dbReference type="Proteomes" id="UP000515788"/>
    </source>
</evidence>
<dbReference type="GeneID" id="59323633"/>
<accession>A0A7G3ZAK0</accession>
<feature type="region of interest" description="Disordered" evidence="2">
    <location>
        <begin position="1"/>
        <end position="56"/>
    </location>
</feature>
<dbReference type="Proteomes" id="UP000515788">
    <property type="component" value="Chromosome 1"/>
</dbReference>
<name>A0A7G3ZAK0_9SACH</name>
<evidence type="ECO:0000256" key="1">
    <source>
        <dbReference type="SAM" id="Coils"/>
    </source>
</evidence>
<evidence type="ECO:0000313" key="3">
    <source>
        <dbReference type="EMBL" id="QLL30536.1"/>
    </source>
</evidence>
<keyword evidence="1" id="KW-0175">Coiled coil</keyword>
<dbReference type="EMBL" id="CP059246">
    <property type="protein sequence ID" value="QLL30536.1"/>
    <property type="molecule type" value="Genomic_DNA"/>
</dbReference>
<dbReference type="KEGG" id="tgb:HG536_0A03540"/>
<feature type="region of interest" description="Disordered" evidence="2">
    <location>
        <begin position="116"/>
        <end position="139"/>
    </location>
</feature>
<reference evidence="3 4" key="1">
    <citation type="submission" date="2020-06" db="EMBL/GenBank/DDBJ databases">
        <title>The yeast mating-type switching endonuclease HO is a domesticated member of an unorthodox homing genetic element family.</title>
        <authorList>
            <person name="Coughlan A.Y."/>
            <person name="Lombardi L."/>
            <person name="Braun-Galleani S."/>
            <person name="Martos A.R."/>
            <person name="Galeote V."/>
            <person name="Bigey F."/>
            <person name="Dequin S."/>
            <person name="Byrne K.P."/>
            <person name="Wolfe K.H."/>
        </authorList>
    </citation>
    <scope>NUCLEOTIDE SEQUENCE [LARGE SCALE GENOMIC DNA]</scope>
    <source>
        <strain evidence="3 4">CBS764</strain>
    </source>
</reference>
<dbReference type="RefSeq" id="XP_037137211.1">
    <property type="nucleotide sequence ID" value="XM_037281316.1"/>
</dbReference>
<protein>
    <submittedName>
        <fullName evidence="3">Uncharacterized protein</fullName>
    </submittedName>
</protein>
<keyword evidence="4" id="KW-1185">Reference proteome</keyword>
<gene>
    <name evidence="3" type="ORF">HG536_0A03540</name>
</gene>
<feature type="compositionally biased region" description="Polar residues" evidence="2">
    <location>
        <begin position="1"/>
        <end position="22"/>
    </location>
</feature>
<dbReference type="AlphaFoldDB" id="A0A7G3ZAK0"/>
<organism evidence="3 4">
    <name type="scientific">Torulaspora globosa</name>
    <dbReference type="NCBI Taxonomy" id="48254"/>
    <lineage>
        <taxon>Eukaryota</taxon>
        <taxon>Fungi</taxon>
        <taxon>Dikarya</taxon>
        <taxon>Ascomycota</taxon>
        <taxon>Saccharomycotina</taxon>
        <taxon>Saccharomycetes</taxon>
        <taxon>Saccharomycetales</taxon>
        <taxon>Saccharomycetaceae</taxon>
        <taxon>Torulaspora</taxon>
    </lineage>
</organism>
<dbReference type="OrthoDB" id="4036426at2759"/>
<feature type="coiled-coil region" evidence="1">
    <location>
        <begin position="64"/>
        <end position="91"/>
    </location>
</feature>
<feature type="compositionally biased region" description="Basic and acidic residues" evidence="2">
    <location>
        <begin position="24"/>
        <end position="33"/>
    </location>
</feature>
<evidence type="ECO:0000256" key="2">
    <source>
        <dbReference type="SAM" id="MobiDB-lite"/>
    </source>
</evidence>